<reference evidence="6 7" key="1">
    <citation type="submission" date="2016-07" db="EMBL/GenBank/DDBJ databases">
        <title>High microdiversification within the ubiquitous acI lineage of Actinobacteria.</title>
        <authorList>
            <person name="Neuenschwander S.M."/>
            <person name="Salcher M."/>
            <person name="Ghai R."/>
            <person name="Pernthaler J."/>
        </authorList>
    </citation>
    <scope>NUCLEOTIDE SEQUENCE [LARGE SCALE GENOMIC DNA]</scope>
    <source>
        <strain evidence="6">MMS-21-155</strain>
    </source>
</reference>
<evidence type="ECO:0000256" key="4">
    <source>
        <dbReference type="PIRSR" id="PIRSR620019-2"/>
    </source>
</evidence>
<dbReference type="InterPro" id="IPR018357">
    <property type="entry name" value="Hexapep_transf_CS"/>
</dbReference>
<dbReference type="SUPFAM" id="SSF51161">
    <property type="entry name" value="Trimeric LpxA-like enzymes"/>
    <property type="match status" value="1"/>
</dbReference>
<sequence>MTSKDLILIGAGGHAKACIEIIESRGEYSIAHVVGQESEVGLNILGHTVRHTDSDLATLRGKYEFAFIAVGQIYSPEPRMKLHARLAELGYQLPTILSKNAIISRFAEIASGSIIMNGAILNANCRIGRNVIINSGSLIEHDVLVGDHCHVSTRVTINGGTKIGQGTFLGSGTVIRNGIEIGENSFVGMGSVISRSLPSNSNHKESL</sequence>
<evidence type="ECO:0000256" key="2">
    <source>
        <dbReference type="ARBA" id="ARBA00022737"/>
    </source>
</evidence>
<proteinExistence type="predicted"/>
<dbReference type="Gene3D" id="2.160.10.10">
    <property type="entry name" value="Hexapeptide repeat proteins"/>
    <property type="match status" value="1"/>
</dbReference>
<dbReference type="Pfam" id="PF17836">
    <property type="entry name" value="PglD_N"/>
    <property type="match status" value="1"/>
</dbReference>
<dbReference type="GeneID" id="300656552"/>
<evidence type="ECO:0000313" key="7">
    <source>
        <dbReference type="Proteomes" id="UP000217216"/>
    </source>
</evidence>
<keyword evidence="1" id="KW-0808">Transferase</keyword>
<dbReference type="PROSITE" id="PS00101">
    <property type="entry name" value="HEXAPEP_TRANSFERASES"/>
    <property type="match status" value="1"/>
</dbReference>
<dbReference type="CDD" id="cd03360">
    <property type="entry name" value="LbH_AT_putative"/>
    <property type="match status" value="1"/>
</dbReference>
<accession>A0AAD0E5C5</accession>
<name>A0AAD0E5C5_9ACTN</name>
<dbReference type="PANTHER" id="PTHR43300:SF7">
    <property type="entry name" value="UDP-N-ACETYLBACILLOSAMINE N-ACETYLTRANSFERASE"/>
    <property type="match status" value="1"/>
</dbReference>
<keyword evidence="7" id="KW-1185">Reference proteome</keyword>
<dbReference type="EMBL" id="CP016770">
    <property type="protein sequence ID" value="ASY11435.1"/>
    <property type="molecule type" value="Genomic_DNA"/>
</dbReference>
<dbReference type="InterPro" id="IPR050179">
    <property type="entry name" value="Trans_hexapeptide_repeat"/>
</dbReference>
<feature type="active site" description="Proton acceptor" evidence="3">
    <location>
        <position position="141"/>
    </location>
</feature>
<dbReference type="Pfam" id="PF00132">
    <property type="entry name" value="Hexapep"/>
    <property type="match status" value="2"/>
</dbReference>
<protein>
    <submittedName>
        <fullName evidence="6">UDP-perosamine 4-acetyltransferase</fullName>
    </submittedName>
</protein>
<dbReference type="NCBIfam" id="TIGR03570">
    <property type="entry name" value="NeuD_NnaD"/>
    <property type="match status" value="1"/>
</dbReference>
<dbReference type="Proteomes" id="UP000217216">
    <property type="component" value="Chromosome"/>
</dbReference>
<dbReference type="InterPro" id="IPR041561">
    <property type="entry name" value="PglD_N"/>
</dbReference>
<keyword evidence="2" id="KW-0677">Repeat</keyword>
<evidence type="ECO:0000256" key="3">
    <source>
        <dbReference type="PIRSR" id="PIRSR620019-1"/>
    </source>
</evidence>
<feature type="binding site" evidence="4">
    <location>
        <position position="71"/>
    </location>
    <ligand>
        <name>substrate</name>
    </ligand>
</feature>
<feature type="site" description="Increases basicity of active site His" evidence="3">
    <location>
        <position position="142"/>
    </location>
</feature>
<dbReference type="InterPro" id="IPR020019">
    <property type="entry name" value="AcTrfase_PglD-like"/>
</dbReference>
<evidence type="ECO:0000259" key="5">
    <source>
        <dbReference type="Pfam" id="PF17836"/>
    </source>
</evidence>
<gene>
    <name evidence="6" type="ORF">A1s21155_00140</name>
</gene>
<dbReference type="Gene3D" id="3.40.50.20">
    <property type="match status" value="1"/>
</dbReference>
<dbReference type="PANTHER" id="PTHR43300">
    <property type="entry name" value="ACETYLTRANSFERASE"/>
    <property type="match status" value="1"/>
</dbReference>
<dbReference type="AlphaFoldDB" id="A0AAD0E5C5"/>
<dbReference type="KEGG" id="plak:A1s21155_00140"/>
<feature type="binding site" evidence="4">
    <location>
        <position position="150"/>
    </location>
    <ligand>
        <name>acetyl-CoA</name>
        <dbReference type="ChEBI" id="CHEBI:57288"/>
    </ligand>
</feature>
<evidence type="ECO:0000313" key="6">
    <source>
        <dbReference type="EMBL" id="ASY11435.1"/>
    </source>
</evidence>
<evidence type="ECO:0000256" key="1">
    <source>
        <dbReference type="ARBA" id="ARBA00022679"/>
    </source>
</evidence>
<dbReference type="GO" id="GO:0016740">
    <property type="term" value="F:transferase activity"/>
    <property type="evidence" value="ECO:0007669"/>
    <property type="project" value="UniProtKB-KW"/>
</dbReference>
<dbReference type="InterPro" id="IPR011004">
    <property type="entry name" value="Trimer_LpxA-like_sf"/>
</dbReference>
<organism evidence="6 7">
    <name type="scientific">Candidatus Planktophila dulcis</name>
    <dbReference type="NCBI Taxonomy" id="1884914"/>
    <lineage>
        <taxon>Bacteria</taxon>
        <taxon>Bacillati</taxon>
        <taxon>Actinomycetota</taxon>
        <taxon>Actinomycetes</taxon>
        <taxon>Candidatus Nanopelagicales</taxon>
        <taxon>Candidatus Nanopelagicaceae</taxon>
        <taxon>Candidatus Planktophila</taxon>
    </lineage>
</organism>
<dbReference type="InterPro" id="IPR001451">
    <property type="entry name" value="Hexapep"/>
</dbReference>
<dbReference type="RefSeq" id="WP_095695875.1">
    <property type="nucleotide sequence ID" value="NZ_CP016770.1"/>
</dbReference>
<feature type="domain" description="PglD N-terminal" evidence="5">
    <location>
        <begin position="5"/>
        <end position="72"/>
    </location>
</feature>